<comment type="caution">
    <text evidence="1">The sequence shown here is derived from an EMBL/GenBank/DDBJ whole genome shotgun (WGS) entry which is preliminary data.</text>
</comment>
<reference evidence="1 2" key="1">
    <citation type="submission" date="2019-03" db="EMBL/GenBank/DDBJ databases">
        <title>Metabolic potential of uncultured bacteria and archaea associated with petroleum seepage in deep-sea sediments.</title>
        <authorList>
            <person name="Dong X."/>
            <person name="Hubert C."/>
        </authorList>
    </citation>
    <scope>NUCLEOTIDE SEQUENCE [LARGE SCALE GENOMIC DNA]</scope>
    <source>
        <strain evidence="1">E44_bin92</strain>
    </source>
</reference>
<dbReference type="EMBL" id="SOKU01000188">
    <property type="protein sequence ID" value="TES85664.1"/>
    <property type="molecule type" value="Genomic_DNA"/>
</dbReference>
<organism evidence="1 2">
    <name type="scientific">Aerophobetes bacterium</name>
    <dbReference type="NCBI Taxonomy" id="2030807"/>
    <lineage>
        <taxon>Bacteria</taxon>
        <taxon>Candidatus Aerophobota</taxon>
    </lineage>
</organism>
<evidence type="ECO:0000313" key="2">
    <source>
        <dbReference type="Proteomes" id="UP000320781"/>
    </source>
</evidence>
<protein>
    <submittedName>
        <fullName evidence="1">Uncharacterized protein</fullName>
    </submittedName>
</protein>
<evidence type="ECO:0000313" key="1">
    <source>
        <dbReference type="EMBL" id="TES85664.1"/>
    </source>
</evidence>
<gene>
    <name evidence="1" type="ORF">E3J95_03910</name>
</gene>
<sequence>MRYLEDNDCNEYCGYYPVCVKFGKLYREGCVLDGEGFQRRYPKDAQEREQRVSRLREKLGAEENEIRRVTR</sequence>
<proteinExistence type="predicted"/>
<dbReference type="Proteomes" id="UP000320781">
    <property type="component" value="Unassembled WGS sequence"/>
</dbReference>
<dbReference type="AlphaFoldDB" id="A0A523QJ37"/>
<name>A0A523QJ37_UNCAE</name>
<accession>A0A523QJ37</accession>